<organism evidence="2 3">
    <name type="scientific">Microbacterium flavum</name>
    <dbReference type="NCBI Taxonomy" id="415216"/>
    <lineage>
        <taxon>Bacteria</taxon>
        <taxon>Bacillati</taxon>
        <taxon>Actinomycetota</taxon>
        <taxon>Actinomycetes</taxon>
        <taxon>Micrococcales</taxon>
        <taxon>Microbacteriaceae</taxon>
        <taxon>Microbacterium</taxon>
    </lineage>
</organism>
<dbReference type="Gene3D" id="2.130.10.10">
    <property type="entry name" value="YVTN repeat-like/Quinoprotein amine dehydrogenase"/>
    <property type="match status" value="1"/>
</dbReference>
<dbReference type="RefSeq" id="WP_215487111.1">
    <property type="nucleotide sequence ID" value="NZ_BAAAPJ010000005.1"/>
</dbReference>
<keyword evidence="3" id="KW-1185">Reference proteome</keyword>
<accession>A0ABS5XTL1</accession>
<dbReference type="InterPro" id="IPR015943">
    <property type="entry name" value="WD40/YVTN_repeat-like_dom_sf"/>
</dbReference>
<evidence type="ECO:0000256" key="1">
    <source>
        <dbReference type="SAM" id="SignalP"/>
    </source>
</evidence>
<evidence type="ECO:0000313" key="2">
    <source>
        <dbReference type="EMBL" id="MBT8797880.1"/>
    </source>
</evidence>
<dbReference type="Proteomes" id="UP000740605">
    <property type="component" value="Unassembled WGS sequence"/>
</dbReference>
<evidence type="ECO:0008006" key="4">
    <source>
        <dbReference type="Google" id="ProtNLM"/>
    </source>
</evidence>
<comment type="caution">
    <text evidence="2">The sequence shown here is derived from an EMBL/GenBank/DDBJ whole genome shotgun (WGS) entry which is preliminary data.</text>
</comment>
<feature type="signal peptide" evidence="1">
    <location>
        <begin position="1"/>
        <end position="22"/>
    </location>
</feature>
<feature type="chain" id="PRO_5047487844" description="Exo-alpha-sialidase" evidence="1">
    <location>
        <begin position="23"/>
        <end position="293"/>
    </location>
</feature>
<proteinExistence type="predicted"/>
<gene>
    <name evidence="2" type="ORF">J0P97_07315</name>
</gene>
<keyword evidence="1" id="KW-0732">Signal</keyword>
<dbReference type="SUPFAM" id="SSF110296">
    <property type="entry name" value="Oligoxyloglucan reducing end-specific cellobiohydrolase"/>
    <property type="match status" value="1"/>
</dbReference>
<evidence type="ECO:0000313" key="3">
    <source>
        <dbReference type="Proteomes" id="UP000740605"/>
    </source>
</evidence>
<protein>
    <recommendedName>
        <fullName evidence="4">Exo-alpha-sialidase</fullName>
    </recommendedName>
</protein>
<dbReference type="PROSITE" id="PS51257">
    <property type="entry name" value="PROKAR_LIPOPROTEIN"/>
    <property type="match status" value="1"/>
</dbReference>
<dbReference type="EMBL" id="JAFLHG010000005">
    <property type="protein sequence ID" value="MBT8797880.1"/>
    <property type="molecule type" value="Genomic_DNA"/>
</dbReference>
<reference evidence="2 3" key="1">
    <citation type="submission" date="2021-03" db="EMBL/GenBank/DDBJ databases">
        <title>Microbacterium pauli sp. nov., isolated from microfiltered milk.</title>
        <authorList>
            <person name="Bellassi P."/>
            <person name="Fontana A."/>
            <person name="Callegari M.L."/>
            <person name="Lorenzo M."/>
            <person name="Cappa F."/>
        </authorList>
    </citation>
    <scope>NUCLEOTIDE SEQUENCE [LARGE SCALE GENOMIC DNA]</scope>
    <source>
        <strain evidence="2 3">DSM 18909</strain>
    </source>
</reference>
<sequence>MKTHSRTLAAIGLATTLTLTTAACTAASESETSLDLIPHVHDVAFDPRGALLVGAHTGAYRVDLSTDEVSLIGETAFDAMGLTIQADTILASGHPAPDNQDDTFTAPNIGLVRHTQTGWEQVALAGVTDFHMLAASPADPDFLLGLPSDRAVLAASSDSGQTWTDLGPLTARDISIDTMKADVVTATTPEGLMVSRDGGITFTTVANAPALLVITADPTVEEGIIGVDSDGTIWTGGTTEGAVWKTAGRATGVASAIAASSDGAVAIADEGGVRVTTDAGNTWRLLIRTNASE</sequence>
<name>A0ABS5XTL1_9MICO</name>